<keyword evidence="4" id="KW-0479">Metal-binding</keyword>
<evidence type="ECO:0000256" key="1">
    <source>
        <dbReference type="ARBA" id="ARBA00001970"/>
    </source>
</evidence>
<keyword evidence="6" id="KW-0560">Oxidoreductase</keyword>
<dbReference type="Pfam" id="PF21105">
    <property type="entry name" value="DyP_N"/>
    <property type="match status" value="1"/>
</dbReference>
<evidence type="ECO:0000313" key="12">
    <source>
        <dbReference type="EMBL" id="SDH78430.1"/>
    </source>
</evidence>
<evidence type="ECO:0000256" key="2">
    <source>
        <dbReference type="ARBA" id="ARBA00022559"/>
    </source>
</evidence>
<proteinExistence type="inferred from homology"/>
<dbReference type="EMBL" id="FNDI01000008">
    <property type="protein sequence ID" value="SDH78430.1"/>
    <property type="molecule type" value="Genomic_DNA"/>
</dbReference>
<keyword evidence="3" id="KW-0349">Heme</keyword>
<dbReference type="GO" id="GO:0046872">
    <property type="term" value="F:metal ion binding"/>
    <property type="evidence" value="ECO:0007669"/>
    <property type="project" value="UniProtKB-KW"/>
</dbReference>
<protein>
    <submittedName>
        <fullName evidence="12">Dyp-type peroxidase family</fullName>
    </submittedName>
</protein>
<feature type="domain" description="DyP dimeric alpha+beta barrel" evidence="11">
    <location>
        <begin position="32"/>
        <end position="172"/>
    </location>
</feature>
<evidence type="ECO:0000256" key="8">
    <source>
        <dbReference type="ARBA" id="ARBA00025737"/>
    </source>
</evidence>
<keyword evidence="5" id="KW-0732">Signal</keyword>
<comment type="cofactor">
    <cofactor evidence="1">
        <name>heme b</name>
        <dbReference type="ChEBI" id="CHEBI:60344"/>
    </cofactor>
</comment>
<dbReference type="GO" id="GO:0020037">
    <property type="term" value="F:heme binding"/>
    <property type="evidence" value="ECO:0007669"/>
    <property type="project" value="InterPro"/>
</dbReference>
<dbReference type="InterPro" id="IPR006314">
    <property type="entry name" value="Dyp_peroxidase"/>
</dbReference>
<dbReference type="GO" id="GO:0005829">
    <property type="term" value="C:cytosol"/>
    <property type="evidence" value="ECO:0007669"/>
    <property type="project" value="TreeGrafter"/>
</dbReference>
<evidence type="ECO:0000256" key="6">
    <source>
        <dbReference type="ARBA" id="ARBA00023002"/>
    </source>
</evidence>
<dbReference type="GO" id="GO:0004601">
    <property type="term" value="F:peroxidase activity"/>
    <property type="evidence" value="ECO:0007669"/>
    <property type="project" value="UniProtKB-KW"/>
</dbReference>
<feature type="domain" description="Dyp-type peroxidase C-terminal" evidence="10">
    <location>
        <begin position="333"/>
        <end position="408"/>
    </location>
</feature>
<feature type="region of interest" description="Disordered" evidence="9">
    <location>
        <begin position="410"/>
        <end position="433"/>
    </location>
</feature>
<comment type="caution">
    <text evidence="12">The sequence shown here is derived from an EMBL/GenBank/DDBJ whole genome shotgun (WGS) entry which is preliminary data.</text>
</comment>
<evidence type="ECO:0000256" key="5">
    <source>
        <dbReference type="ARBA" id="ARBA00022729"/>
    </source>
</evidence>
<evidence type="ECO:0000259" key="11">
    <source>
        <dbReference type="Pfam" id="PF21105"/>
    </source>
</evidence>
<dbReference type="InterPro" id="IPR049509">
    <property type="entry name" value="DyP_N"/>
</dbReference>
<evidence type="ECO:0000256" key="9">
    <source>
        <dbReference type="SAM" id="MobiDB-lite"/>
    </source>
</evidence>
<dbReference type="PANTHER" id="PTHR30521:SF4">
    <property type="entry name" value="DEFERROCHELATASE"/>
    <property type="match status" value="1"/>
</dbReference>
<evidence type="ECO:0000256" key="7">
    <source>
        <dbReference type="ARBA" id="ARBA00023004"/>
    </source>
</evidence>
<dbReference type="InterPro" id="IPR048328">
    <property type="entry name" value="Dyp_perox_C"/>
</dbReference>
<dbReference type="InterPro" id="IPR011008">
    <property type="entry name" value="Dimeric_a/b-barrel"/>
</dbReference>
<dbReference type="Proteomes" id="UP000198900">
    <property type="component" value="Unassembled WGS sequence"/>
</dbReference>
<dbReference type="AlphaFoldDB" id="A0A7Z7FGU6"/>
<keyword evidence="7" id="KW-0408">Iron</keyword>
<evidence type="ECO:0000256" key="3">
    <source>
        <dbReference type="ARBA" id="ARBA00022617"/>
    </source>
</evidence>
<reference evidence="12" key="1">
    <citation type="submission" date="2016-10" db="EMBL/GenBank/DDBJ databases">
        <authorList>
            <person name="Varghese N."/>
            <person name="Submissions S."/>
        </authorList>
    </citation>
    <scope>NUCLEOTIDE SEQUENCE [LARGE SCALE GENOMIC DNA]</scope>
    <source>
        <strain evidence="12">YR281</strain>
    </source>
</reference>
<organism evidence="12 13">
    <name type="scientific">Paraburkholderia steynii</name>
    <dbReference type="NCBI Taxonomy" id="1245441"/>
    <lineage>
        <taxon>Bacteria</taxon>
        <taxon>Pseudomonadati</taxon>
        <taxon>Pseudomonadota</taxon>
        <taxon>Betaproteobacteria</taxon>
        <taxon>Burkholderiales</taxon>
        <taxon>Burkholderiaceae</taxon>
        <taxon>Paraburkholderia</taxon>
    </lineage>
</organism>
<evidence type="ECO:0000313" key="13">
    <source>
        <dbReference type="Proteomes" id="UP000198900"/>
    </source>
</evidence>
<dbReference type="PROSITE" id="PS51404">
    <property type="entry name" value="DYP_PEROXIDASE"/>
    <property type="match status" value="1"/>
</dbReference>
<evidence type="ECO:0000259" key="10">
    <source>
        <dbReference type="Pfam" id="PF20628"/>
    </source>
</evidence>
<accession>A0A7Z7FGU6</accession>
<comment type="similarity">
    <text evidence="8">Belongs to the DyP-type peroxidase family.</text>
</comment>
<sequence>MDPILDQTLSWKNAHAAVSPQSAAELAMLNDLQGNILKGHGRTYTSNLFVAFDKTKAQAARQFVASVGDDVNAALDQLLDAEAFRKSGVSGGTFIAFMLTAKGYDALGCTNAKPVDEAFEKGMKARDLGDSKFTEWESHFAAEIHAMILIGSANEGTRNTERDKMAARINATAGAATLLNPGFGEDGHVMKNDDDHGIEHFGYVDGISQPLALQEDIDEARKNAGGTFIWDPTIKLSQLLVPCPGGKLNVSFGSFFVFRKLEQDVRGFKTHEKNVSDSLTKKHKPSRDVDVGASVIGRFENGVPFALTPDEKGLAVDPPNNNFDFANDPNGLKCPFAGHIRKSNPRSDVDKSKSHLMARRGIPYGARSDNPNDEQLDNKPTGGVGLLFMAYQSDIAKQFEFAQQKWVNNPDFSEPGTGRDGVIGQPKGPSGQRWTVEWGEKLSDGGEDEQFSGFVTLKGGEYFFAPSITFLKSLK</sequence>
<dbReference type="RefSeq" id="WP_167306496.1">
    <property type="nucleotide sequence ID" value="NZ_FNDI01000008.1"/>
</dbReference>
<name>A0A7Z7FGU6_9BURK</name>
<dbReference type="Pfam" id="PF20628">
    <property type="entry name" value="Dyp_perox_C"/>
    <property type="match status" value="1"/>
</dbReference>
<keyword evidence="2 12" id="KW-0575">Peroxidase</keyword>
<evidence type="ECO:0000256" key="4">
    <source>
        <dbReference type="ARBA" id="ARBA00022723"/>
    </source>
</evidence>
<dbReference type="PANTHER" id="PTHR30521">
    <property type="entry name" value="DEFERROCHELATASE/PEROXIDASE"/>
    <property type="match status" value="1"/>
</dbReference>
<dbReference type="NCBIfam" id="TIGR01413">
    <property type="entry name" value="Dyp_perox_fam"/>
    <property type="match status" value="1"/>
</dbReference>
<keyword evidence="13" id="KW-1185">Reference proteome</keyword>
<gene>
    <name evidence="12" type="ORF">SAMN04487926_10822</name>
</gene>
<dbReference type="SUPFAM" id="SSF54909">
    <property type="entry name" value="Dimeric alpha+beta barrel"/>
    <property type="match status" value="1"/>
</dbReference>